<dbReference type="EMBL" id="CAUOFW020003152">
    <property type="protein sequence ID" value="CAK9158296.1"/>
    <property type="molecule type" value="Genomic_DNA"/>
</dbReference>
<reference evidence="1 2" key="1">
    <citation type="submission" date="2024-02" db="EMBL/GenBank/DDBJ databases">
        <authorList>
            <person name="Vignale AGUSTIN F."/>
            <person name="Sosa J E."/>
            <person name="Modenutti C."/>
        </authorList>
    </citation>
    <scope>NUCLEOTIDE SEQUENCE [LARGE SCALE GENOMIC DNA]</scope>
</reference>
<accession>A0ABC8SM80</accession>
<evidence type="ECO:0000313" key="2">
    <source>
        <dbReference type="Proteomes" id="UP001642360"/>
    </source>
</evidence>
<dbReference type="AlphaFoldDB" id="A0ABC8SM80"/>
<proteinExistence type="predicted"/>
<organism evidence="1 2">
    <name type="scientific">Ilex paraguariensis</name>
    <name type="common">yerba mate</name>
    <dbReference type="NCBI Taxonomy" id="185542"/>
    <lineage>
        <taxon>Eukaryota</taxon>
        <taxon>Viridiplantae</taxon>
        <taxon>Streptophyta</taxon>
        <taxon>Embryophyta</taxon>
        <taxon>Tracheophyta</taxon>
        <taxon>Spermatophyta</taxon>
        <taxon>Magnoliopsida</taxon>
        <taxon>eudicotyledons</taxon>
        <taxon>Gunneridae</taxon>
        <taxon>Pentapetalae</taxon>
        <taxon>asterids</taxon>
        <taxon>campanulids</taxon>
        <taxon>Aquifoliales</taxon>
        <taxon>Aquifoliaceae</taxon>
        <taxon>Ilex</taxon>
    </lineage>
</organism>
<sequence length="61" mass="6738">SWHVLLDGPWHEIPIPRPGHSARWDLTGPEKYYQGLPGRPLDGLGGGSAICRGMEDGGWRM</sequence>
<comment type="caution">
    <text evidence="1">The sequence shown here is derived from an EMBL/GenBank/DDBJ whole genome shotgun (WGS) entry which is preliminary data.</text>
</comment>
<keyword evidence="2" id="KW-1185">Reference proteome</keyword>
<gene>
    <name evidence="1" type="ORF">ILEXP_LOCUS26912</name>
</gene>
<protein>
    <submittedName>
        <fullName evidence="1">Uncharacterized protein</fullName>
    </submittedName>
</protein>
<dbReference type="Proteomes" id="UP001642360">
    <property type="component" value="Unassembled WGS sequence"/>
</dbReference>
<feature type="non-terminal residue" evidence="1">
    <location>
        <position position="1"/>
    </location>
</feature>
<feature type="non-terminal residue" evidence="1">
    <location>
        <position position="61"/>
    </location>
</feature>
<evidence type="ECO:0000313" key="1">
    <source>
        <dbReference type="EMBL" id="CAK9158296.1"/>
    </source>
</evidence>
<name>A0ABC8SM80_9AQUA</name>